<proteinExistence type="predicted"/>
<protein>
    <submittedName>
        <fullName evidence="1">Uncharacterized protein</fullName>
    </submittedName>
</protein>
<name>A0ABY9GJC3_9PSED</name>
<dbReference type="Proteomes" id="UP001230768">
    <property type="component" value="Chromosome"/>
</dbReference>
<keyword evidence="2" id="KW-1185">Reference proteome</keyword>
<gene>
    <name evidence="1" type="ORF">PSH88_15960</name>
</gene>
<organism evidence="1 2">
    <name type="scientific">Pseudomonas wuhanensis</name>
    <dbReference type="NCBI Taxonomy" id="2954098"/>
    <lineage>
        <taxon>Bacteria</taxon>
        <taxon>Pseudomonadati</taxon>
        <taxon>Pseudomonadota</taxon>
        <taxon>Gammaproteobacteria</taxon>
        <taxon>Pseudomonadales</taxon>
        <taxon>Pseudomonadaceae</taxon>
        <taxon>Pseudomonas</taxon>
    </lineage>
</organism>
<reference evidence="1 2" key="1">
    <citation type="submission" date="2023-02" db="EMBL/GenBank/DDBJ databases">
        <title>Evolution of Hrp T3SS in non-pathogenic Pseudomonas fluorescens.</title>
        <authorList>
            <person name="Liao K."/>
            <person name="Wei H."/>
            <person name="Gu Y."/>
        </authorList>
    </citation>
    <scope>NUCLEOTIDE SEQUENCE [LARGE SCALE GENOMIC DNA]</scope>
    <source>
        <strain evidence="1 2">FP607</strain>
    </source>
</reference>
<evidence type="ECO:0000313" key="2">
    <source>
        <dbReference type="Proteomes" id="UP001230768"/>
    </source>
</evidence>
<accession>A0ABY9GJC3</accession>
<dbReference type="RefSeq" id="WP_305483294.1">
    <property type="nucleotide sequence ID" value="NZ_CP117430.1"/>
</dbReference>
<evidence type="ECO:0000313" key="1">
    <source>
        <dbReference type="EMBL" id="WLI15852.1"/>
    </source>
</evidence>
<dbReference type="EMBL" id="CP117430">
    <property type="protein sequence ID" value="WLI15852.1"/>
    <property type="molecule type" value="Genomic_DNA"/>
</dbReference>
<sequence>MDIYQDEVALWEGFILNHVYSNFSVTSPANFLSDAAKFADDLILERRKRNFLKE</sequence>